<sequence>MALDADPLFKSWDLAKGGDRLIMRKVETTATSVTDLFDNFGAFTQSRARLELQESPYKSVIIP</sequence>
<name>A0AAD5QH86_PARTN</name>
<gene>
    <name evidence="1" type="ORF">KIN20_005108</name>
</gene>
<dbReference type="EMBL" id="JAHQIW010000679">
    <property type="protein sequence ID" value="KAJ1349524.1"/>
    <property type="molecule type" value="Genomic_DNA"/>
</dbReference>
<comment type="caution">
    <text evidence="1">The sequence shown here is derived from an EMBL/GenBank/DDBJ whole genome shotgun (WGS) entry which is preliminary data.</text>
</comment>
<protein>
    <submittedName>
        <fullName evidence="1">Uncharacterized protein</fullName>
    </submittedName>
</protein>
<reference evidence="1" key="1">
    <citation type="submission" date="2021-06" db="EMBL/GenBank/DDBJ databases">
        <title>Parelaphostrongylus tenuis whole genome reference sequence.</title>
        <authorList>
            <person name="Garwood T.J."/>
            <person name="Larsen P.A."/>
            <person name="Fountain-Jones N.M."/>
            <person name="Garbe J.R."/>
            <person name="Macchietto M.G."/>
            <person name="Kania S.A."/>
            <person name="Gerhold R.W."/>
            <person name="Richards J.E."/>
            <person name="Wolf T.M."/>
        </authorList>
    </citation>
    <scope>NUCLEOTIDE SEQUENCE</scope>
    <source>
        <strain evidence="1">MNPRO001-30</strain>
        <tissue evidence="1">Meninges</tissue>
    </source>
</reference>
<proteinExistence type="predicted"/>
<dbReference type="Proteomes" id="UP001196413">
    <property type="component" value="Unassembled WGS sequence"/>
</dbReference>
<accession>A0AAD5QH86</accession>
<dbReference type="AlphaFoldDB" id="A0AAD5QH86"/>
<organism evidence="1 2">
    <name type="scientific">Parelaphostrongylus tenuis</name>
    <name type="common">Meningeal worm</name>
    <dbReference type="NCBI Taxonomy" id="148309"/>
    <lineage>
        <taxon>Eukaryota</taxon>
        <taxon>Metazoa</taxon>
        <taxon>Ecdysozoa</taxon>
        <taxon>Nematoda</taxon>
        <taxon>Chromadorea</taxon>
        <taxon>Rhabditida</taxon>
        <taxon>Rhabditina</taxon>
        <taxon>Rhabditomorpha</taxon>
        <taxon>Strongyloidea</taxon>
        <taxon>Metastrongylidae</taxon>
        <taxon>Parelaphostrongylus</taxon>
    </lineage>
</organism>
<evidence type="ECO:0000313" key="2">
    <source>
        <dbReference type="Proteomes" id="UP001196413"/>
    </source>
</evidence>
<evidence type="ECO:0000313" key="1">
    <source>
        <dbReference type="EMBL" id="KAJ1349524.1"/>
    </source>
</evidence>
<keyword evidence="2" id="KW-1185">Reference proteome</keyword>